<keyword evidence="2" id="KW-0012">Acyltransferase</keyword>
<keyword evidence="3" id="KW-1185">Reference proteome</keyword>
<reference evidence="2 3" key="1">
    <citation type="submission" date="2024-05" db="EMBL/GenBank/DDBJ databases">
        <authorList>
            <person name="Haq I."/>
            <person name="Ullah Z."/>
            <person name="Ahmad R."/>
            <person name="Li M."/>
            <person name="Tong Y."/>
        </authorList>
    </citation>
    <scope>NUCLEOTIDE SEQUENCE [LARGE SCALE GENOMIC DNA]</scope>
    <source>
        <strain evidence="2 3">16A2E</strain>
    </source>
</reference>
<comment type="caution">
    <text evidence="2">The sequence shown here is derived from an EMBL/GenBank/DDBJ whole genome shotgun (WGS) entry which is preliminary data.</text>
</comment>
<dbReference type="EMBL" id="JBDIML010000007">
    <property type="protein sequence ID" value="MEN2768750.1"/>
    <property type="molecule type" value="Genomic_DNA"/>
</dbReference>
<dbReference type="Gene3D" id="3.40.630.30">
    <property type="match status" value="1"/>
</dbReference>
<organism evidence="2 3">
    <name type="scientific">Ornithinibacillus xuwenensis</name>
    <dbReference type="NCBI Taxonomy" id="3144668"/>
    <lineage>
        <taxon>Bacteria</taxon>
        <taxon>Bacillati</taxon>
        <taxon>Bacillota</taxon>
        <taxon>Bacilli</taxon>
        <taxon>Bacillales</taxon>
        <taxon>Bacillaceae</taxon>
        <taxon>Ornithinibacillus</taxon>
    </lineage>
</organism>
<gene>
    <name evidence="2" type="ORF">ABC228_16315</name>
</gene>
<accession>A0ABU9XKF9</accession>
<evidence type="ECO:0000313" key="3">
    <source>
        <dbReference type="Proteomes" id="UP001444625"/>
    </source>
</evidence>
<protein>
    <submittedName>
        <fullName evidence="2">GNAT family N-acetyltransferase</fullName>
        <ecNumber evidence="2">2.3.1.-</ecNumber>
    </submittedName>
</protein>
<proteinExistence type="predicted"/>
<dbReference type="EC" id="2.3.1.-" evidence="2"/>
<dbReference type="Pfam" id="PF13673">
    <property type="entry name" value="Acetyltransf_10"/>
    <property type="match status" value="1"/>
</dbReference>
<sequence length="149" mass="17526">MEWHVKKFNELLPQDMYALLKARVDVFVVEQNCPYHELDDLDQASIHYYLTINDEIAANVRLLPEGLKYEKAASIGRVLVVKDFRGNGYARTIMLKAIDYIWKNWHVNQIKIQAQTYLNEFYSSLGFCQQSEPYLEDGIPHIDMLLERK</sequence>
<evidence type="ECO:0000259" key="1">
    <source>
        <dbReference type="PROSITE" id="PS51186"/>
    </source>
</evidence>
<dbReference type="CDD" id="cd04301">
    <property type="entry name" value="NAT_SF"/>
    <property type="match status" value="1"/>
</dbReference>
<keyword evidence="2" id="KW-0808">Transferase</keyword>
<dbReference type="InterPro" id="IPR000182">
    <property type="entry name" value="GNAT_dom"/>
</dbReference>
<dbReference type="GO" id="GO:0016746">
    <property type="term" value="F:acyltransferase activity"/>
    <property type="evidence" value="ECO:0007669"/>
    <property type="project" value="UniProtKB-KW"/>
</dbReference>
<feature type="domain" description="N-acetyltransferase" evidence="1">
    <location>
        <begin position="6"/>
        <end position="149"/>
    </location>
</feature>
<dbReference type="PROSITE" id="PS51186">
    <property type="entry name" value="GNAT"/>
    <property type="match status" value="1"/>
</dbReference>
<name>A0ABU9XKF9_9BACI</name>
<dbReference type="RefSeq" id="WP_345826249.1">
    <property type="nucleotide sequence ID" value="NZ_JBDIML010000007.1"/>
</dbReference>
<dbReference type="SUPFAM" id="SSF55729">
    <property type="entry name" value="Acyl-CoA N-acyltransferases (Nat)"/>
    <property type="match status" value="1"/>
</dbReference>
<dbReference type="Proteomes" id="UP001444625">
    <property type="component" value="Unassembled WGS sequence"/>
</dbReference>
<dbReference type="InterPro" id="IPR016181">
    <property type="entry name" value="Acyl_CoA_acyltransferase"/>
</dbReference>
<evidence type="ECO:0000313" key="2">
    <source>
        <dbReference type="EMBL" id="MEN2768750.1"/>
    </source>
</evidence>